<organism evidence="1 2">
    <name type="scientific">Streblomastix strix</name>
    <dbReference type="NCBI Taxonomy" id="222440"/>
    <lineage>
        <taxon>Eukaryota</taxon>
        <taxon>Metamonada</taxon>
        <taxon>Preaxostyla</taxon>
        <taxon>Oxymonadida</taxon>
        <taxon>Streblomastigidae</taxon>
        <taxon>Streblomastix</taxon>
    </lineage>
</organism>
<accession>A0A5J4U6A8</accession>
<sequence>PREIELNYRFSLETMQIYIVSSENLQLRIPSLSISQYRRLLLCYLNVSRLPDLASSQGLARNGVARNKQP</sequence>
<dbReference type="EMBL" id="SNRW01020416">
    <property type="protein sequence ID" value="KAA6365482.1"/>
    <property type="molecule type" value="Genomic_DNA"/>
</dbReference>
<dbReference type="AlphaFoldDB" id="A0A5J4U6A8"/>
<feature type="non-terminal residue" evidence="1">
    <location>
        <position position="1"/>
    </location>
</feature>
<evidence type="ECO:0000313" key="2">
    <source>
        <dbReference type="Proteomes" id="UP000324800"/>
    </source>
</evidence>
<gene>
    <name evidence="1" type="ORF">EZS28_038989</name>
</gene>
<evidence type="ECO:0000313" key="1">
    <source>
        <dbReference type="EMBL" id="KAA6365482.1"/>
    </source>
</evidence>
<name>A0A5J4U6A8_9EUKA</name>
<dbReference type="Proteomes" id="UP000324800">
    <property type="component" value="Unassembled WGS sequence"/>
</dbReference>
<protein>
    <submittedName>
        <fullName evidence="1">Uncharacterized protein</fullName>
    </submittedName>
</protein>
<reference evidence="1 2" key="1">
    <citation type="submission" date="2019-03" db="EMBL/GenBank/DDBJ databases">
        <title>Single cell metagenomics reveals metabolic interactions within the superorganism composed of flagellate Streblomastix strix and complex community of Bacteroidetes bacteria on its surface.</title>
        <authorList>
            <person name="Treitli S.C."/>
            <person name="Kolisko M."/>
            <person name="Husnik F."/>
            <person name="Keeling P."/>
            <person name="Hampl V."/>
        </authorList>
    </citation>
    <scope>NUCLEOTIDE SEQUENCE [LARGE SCALE GENOMIC DNA]</scope>
    <source>
        <strain evidence="1">ST1C</strain>
    </source>
</reference>
<proteinExistence type="predicted"/>
<comment type="caution">
    <text evidence="1">The sequence shown here is derived from an EMBL/GenBank/DDBJ whole genome shotgun (WGS) entry which is preliminary data.</text>
</comment>